<proteinExistence type="predicted"/>
<sequence length="142" mass="15901">MHTYLNHEDESTPQILQDIRKNGEQKPVCVRYSYAKPMNAFQPAPSSCAKGVVYTQLEQQPLPSTYLVPTSSTSEAYSFSKYTRRIGYILHRYMISSSSETSSSASYFAKDLPDASELSTISTLPFKKTSNEPPKLLVMDTA</sequence>
<reference evidence="2" key="1">
    <citation type="submission" date="2016-11" db="UniProtKB">
        <authorList>
            <consortium name="WormBaseParasite"/>
        </authorList>
    </citation>
    <scope>IDENTIFICATION</scope>
    <source>
        <strain evidence="2">KR3021</strain>
    </source>
</reference>
<protein>
    <submittedName>
        <fullName evidence="2">Ovule protein</fullName>
    </submittedName>
</protein>
<organism evidence="1 2">
    <name type="scientific">Rhabditophanes sp. KR3021</name>
    <dbReference type="NCBI Taxonomy" id="114890"/>
    <lineage>
        <taxon>Eukaryota</taxon>
        <taxon>Metazoa</taxon>
        <taxon>Ecdysozoa</taxon>
        <taxon>Nematoda</taxon>
        <taxon>Chromadorea</taxon>
        <taxon>Rhabditida</taxon>
        <taxon>Tylenchina</taxon>
        <taxon>Panagrolaimomorpha</taxon>
        <taxon>Strongyloidoidea</taxon>
        <taxon>Alloionematidae</taxon>
        <taxon>Rhabditophanes</taxon>
    </lineage>
</organism>
<evidence type="ECO:0000313" key="2">
    <source>
        <dbReference type="WBParaSite" id="RSKR_0000567650.1"/>
    </source>
</evidence>
<accession>A0AC35TY50</accession>
<dbReference type="WBParaSite" id="RSKR_0000567650.1">
    <property type="protein sequence ID" value="RSKR_0000567650.1"/>
    <property type="gene ID" value="RSKR_0000567650"/>
</dbReference>
<name>A0AC35TY50_9BILA</name>
<evidence type="ECO:0000313" key="1">
    <source>
        <dbReference type="Proteomes" id="UP000095286"/>
    </source>
</evidence>
<dbReference type="Proteomes" id="UP000095286">
    <property type="component" value="Unplaced"/>
</dbReference>